<protein>
    <submittedName>
        <fullName evidence="1">Uncharacterized protein</fullName>
    </submittedName>
</protein>
<accession>A0ABX0QCX8</accession>
<gene>
    <name evidence="1" type="ORF">F7231_02740</name>
</gene>
<comment type="caution">
    <text evidence="1">The sequence shown here is derived from an EMBL/GenBank/DDBJ whole genome shotgun (WGS) entry which is preliminary data.</text>
</comment>
<evidence type="ECO:0000313" key="2">
    <source>
        <dbReference type="Proteomes" id="UP000606008"/>
    </source>
</evidence>
<dbReference type="RefSeq" id="WP_085414808.1">
    <property type="nucleotide sequence ID" value="NZ_WAEL01000001.1"/>
</dbReference>
<dbReference type="Proteomes" id="UP000606008">
    <property type="component" value="Unassembled WGS sequence"/>
</dbReference>
<organism evidence="1 2">
    <name type="scientific">Fibrivirga algicola</name>
    <dbReference type="NCBI Taxonomy" id="2950420"/>
    <lineage>
        <taxon>Bacteria</taxon>
        <taxon>Pseudomonadati</taxon>
        <taxon>Bacteroidota</taxon>
        <taxon>Cytophagia</taxon>
        <taxon>Cytophagales</taxon>
        <taxon>Spirosomataceae</taxon>
        <taxon>Fibrivirga</taxon>
    </lineage>
</organism>
<sequence>MVFLLTAIDEACEIREFTCHLDKLENGLDFLSDLVAQGYILLKARILDENNFTQLPVEAFDGVPFSTALQQIEEEWKTILNEPVSRASVAHQAHIQRVQQKLAQCDKLIASYKLTITRLTALVERAHNLAESRQRGSGFIDHYKSIIDSYDTRLVNAYVIHHQLSQRLRQLGANQ</sequence>
<reference evidence="2" key="1">
    <citation type="submission" date="2019-09" db="EMBL/GenBank/DDBJ databases">
        <authorList>
            <person name="Jung D.-H."/>
        </authorList>
    </citation>
    <scope>NUCLEOTIDE SEQUENCE [LARGE SCALE GENOMIC DNA]</scope>
    <source>
        <strain evidence="2">JA-25</strain>
    </source>
</reference>
<dbReference type="EMBL" id="WAEL01000001">
    <property type="protein sequence ID" value="NID09075.1"/>
    <property type="molecule type" value="Genomic_DNA"/>
</dbReference>
<name>A0ABX0QCX8_9BACT</name>
<proteinExistence type="predicted"/>
<reference evidence="2" key="2">
    <citation type="submission" date="2023-07" db="EMBL/GenBank/DDBJ databases">
        <authorList>
            <person name="Jung D.-H."/>
        </authorList>
    </citation>
    <scope>NUCLEOTIDE SEQUENCE [LARGE SCALE GENOMIC DNA]</scope>
    <source>
        <strain evidence="2">JA-25</strain>
    </source>
</reference>
<evidence type="ECO:0000313" key="1">
    <source>
        <dbReference type="EMBL" id="NID09075.1"/>
    </source>
</evidence>
<keyword evidence="2" id="KW-1185">Reference proteome</keyword>